<dbReference type="EMBL" id="JAGGLC010000001">
    <property type="protein sequence ID" value="MBP1985972.1"/>
    <property type="molecule type" value="Genomic_DNA"/>
</dbReference>
<evidence type="ECO:0000313" key="2">
    <source>
        <dbReference type="Proteomes" id="UP000823736"/>
    </source>
</evidence>
<organism evidence="1 2">
    <name type="scientific">Halolamina salifodinae</name>
    <dbReference type="NCBI Taxonomy" id="1202767"/>
    <lineage>
        <taxon>Archaea</taxon>
        <taxon>Methanobacteriati</taxon>
        <taxon>Methanobacteriota</taxon>
        <taxon>Stenosarchaea group</taxon>
        <taxon>Halobacteria</taxon>
        <taxon>Halobacteriales</taxon>
        <taxon>Haloferacaceae</taxon>
    </lineage>
</organism>
<dbReference type="Proteomes" id="UP000823736">
    <property type="component" value="Unassembled WGS sequence"/>
</dbReference>
<dbReference type="InterPro" id="IPR055944">
    <property type="entry name" value="DUF7522"/>
</dbReference>
<comment type="caution">
    <text evidence="1">The sequence shown here is derived from an EMBL/GenBank/DDBJ whole genome shotgun (WGS) entry which is preliminary data.</text>
</comment>
<proteinExistence type="predicted"/>
<dbReference type="OrthoDB" id="199238at2157"/>
<reference evidence="1" key="1">
    <citation type="submission" date="2021-03" db="EMBL/GenBank/DDBJ databases">
        <title>Genomic Encyclopedia of Type Strains, Phase IV (KMG-IV): sequencing the most valuable type-strain genomes for metagenomic binning, comparative biology and taxonomic classification.</title>
        <authorList>
            <person name="Goeker M."/>
        </authorList>
    </citation>
    <scope>NUCLEOTIDE SEQUENCE</scope>
    <source>
        <strain evidence="1">DSM 26232</strain>
    </source>
</reference>
<accession>A0A8T4GV19</accession>
<sequence>MPEVVERARQADAFLHGEEYPPLGGTNVTTEGHENGVIVHFPEGLLISLDRTVAARLTTFIDQAVSMLQPQSARYRVTAETD</sequence>
<keyword evidence="2" id="KW-1185">Reference proteome</keyword>
<gene>
    <name evidence="1" type="ORF">J2753_000445</name>
</gene>
<dbReference type="AlphaFoldDB" id="A0A8T4GV19"/>
<protein>
    <submittedName>
        <fullName evidence="1">Uncharacterized protein</fullName>
    </submittedName>
</protein>
<evidence type="ECO:0000313" key="1">
    <source>
        <dbReference type="EMBL" id="MBP1985972.1"/>
    </source>
</evidence>
<name>A0A8T4GV19_9EURY</name>
<dbReference type="Pfam" id="PF24366">
    <property type="entry name" value="DUF7522"/>
    <property type="match status" value="1"/>
</dbReference>
<dbReference type="RefSeq" id="WP_209490034.1">
    <property type="nucleotide sequence ID" value="NZ_JAGGLC010000001.1"/>
</dbReference>